<dbReference type="PRINTS" id="PR00080">
    <property type="entry name" value="SDRFAMILY"/>
</dbReference>
<evidence type="ECO:0000313" key="2">
    <source>
        <dbReference type="EMBL" id="GGY61939.1"/>
    </source>
</evidence>
<dbReference type="InterPro" id="IPR036291">
    <property type="entry name" value="NAD(P)-bd_dom_sf"/>
</dbReference>
<dbReference type="InterPro" id="IPR020904">
    <property type="entry name" value="Sc_DH/Rdtase_CS"/>
</dbReference>
<dbReference type="PROSITE" id="PS00061">
    <property type="entry name" value="ADH_SHORT"/>
    <property type="match status" value="1"/>
</dbReference>
<name>A0ABQ3ANQ1_9GAMM</name>
<dbReference type="PRINTS" id="PR00081">
    <property type="entry name" value="GDHRDH"/>
</dbReference>
<dbReference type="SUPFAM" id="SSF51735">
    <property type="entry name" value="NAD(P)-binding Rossmann-fold domains"/>
    <property type="match status" value="1"/>
</dbReference>
<sequence length="253" mass="26896">MPQAFNMKDKVIVITGASRGIGRGLATYFAEQGAHVVALARNLEQLKALQTEILANGGACSCHPLDVRDVPSIQGVFDSIVAELGRIDILINNAGMGKPIPAIDITESDWDEMMSLNMKGTFFCAQAAARHMLPKQYGRIVNISSQAAVIAIDGEAIYCSSKGGINQLTKVLALEWSKQGVTVNAVGPTFTYTPGTAERLDNPEFRAGVLANIPRGRIGSIEDIATAVQFLAADSSDMVNGAFLLTDGGWTII</sequence>
<proteinExistence type="inferred from homology"/>
<comment type="caution">
    <text evidence="2">The sequence shown here is derived from an EMBL/GenBank/DDBJ whole genome shotgun (WGS) entry which is preliminary data.</text>
</comment>
<dbReference type="InterPro" id="IPR002347">
    <property type="entry name" value="SDR_fam"/>
</dbReference>
<dbReference type="Gene3D" id="3.40.50.720">
    <property type="entry name" value="NAD(P)-binding Rossmann-like Domain"/>
    <property type="match status" value="1"/>
</dbReference>
<protein>
    <submittedName>
        <fullName evidence="2">D-threitol dehydrogenase</fullName>
    </submittedName>
</protein>
<evidence type="ECO:0000256" key="1">
    <source>
        <dbReference type="ARBA" id="ARBA00006484"/>
    </source>
</evidence>
<comment type="similarity">
    <text evidence="1">Belongs to the short-chain dehydrogenases/reductases (SDR) family.</text>
</comment>
<dbReference type="RefSeq" id="WP_189415173.1">
    <property type="nucleotide sequence ID" value="NZ_BMYZ01000001.1"/>
</dbReference>
<accession>A0ABQ3ANQ1</accession>
<organism evidence="2 3">
    <name type="scientific">Cellvibrio zantedeschiae</name>
    <dbReference type="NCBI Taxonomy" id="1237077"/>
    <lineage>
        <taxon>Bacteria</taxon>
        <taxon>Pseudomonadati</taxon>
        <taxon>Pseudomonadota</taxon>
        <taxon>Gammaproteobacteria</taxon>
        <taxon>Cellvibrionales</taxon>
        <taxon>Cellvibrionaceae</taxon>
        <taxon>Cellvibrio</taxon>
    </lineage>
</organism>
<keyword evidence="3" id="KW-1185">Reference proteome</keyword>
<dbReference type="Proteomes" id="UP000619761">
    <property type="component" value="Unassembled WGS sequence"/>
</dbReference>
<dbReference type="PANTHER" id="PTHR42879">
    <property type="entry name" value="3-OXOACYL-(ACYL-CARRIER-PROTEIN) REDUCTASE"/>
    <property type="match status" value="1"/>
</dbReference>
<dbReference type="PANTHER" id="PTHR42879:SF2">
    <property type="entry name" value="3-OXOACYL-[ACYL-CARRIER-PROTEIN] REDUCTASE FABG"/>
    <property type="match status" value="1"/>
</dbReference>
<evidence type="ECO:0000313" key="3">
    <source>
        <dbReference type="Proteomes" id="UP000619761"/>
    </source>
</evidence>
<dbReference type="EMBL" id="BMYZ01000001">
    <property type="protein sequence ID" value="GGY61939.1"/>
    <property type="molecule type" value="Genomic_DNA"/>
</dbReference>
<gene>
    <name evidence="2" type="primary">dthD</name>
    <name evidence="2" type="ORF">GCM10011613_01740</name>
</gene>
<dbReference type="Pfam" id="PF13561">
    <property type="entry name" value="adh_short_C2"/>
    <property type="match status" value="1"/>
</dbReference>
<dbReference type="CDD" id="cd05233">
    <property type="entry name" value="SDR_c"/>
    <property type="match status" value="1"/>
</dbReference>
<reference evidence="3" key="1">
    <citation type="journal article" date="2019" name="Int. J. Syst. Evol. Microbiol.">
        <title>The Global Catalogue of Microorganisms (GCM) 10K type strain sequencing project: providing services to taxonomists for standard genome sequencing and annotation.</title>
        <authorList>
            <consortium name="The Broad Institute Genomics Platform"/>
            <consortium name="The Broad Institute Genome Sequencing Center for Infectious Disease"/>
            <person name="Wu L."/>
            <person name="Ma J."/>
        </authorList>
    </citation>
    <scope>NUCLEOTIDE SEQUENCE [LARGE SCALE GENOMIC DNA]</scope>
    <source>
        <strain evidence="3">KCTC 32239</strain>
    </source>
</reference>
<dbReference type="InterPro" id="IPR050259">
    <property type="entry name" value="SDR"/>
</dbReference>